<sequence length="192" mass="19986">MVALRRSRGRRPAPDPRRSGRLSRTDSPTWPPAPDAAYPRIIAANGPKMAALAGDIADGALPAMLPAEFTAQARQALGPDRLLVVGLSVVSDPDADRAKATARQMVSERLSAPSYAALIATLGYLAQDIGDASDRLVDELVAYGDPAAIAAKVCEHLAAGADHVTLLLPIGGEFTAGVDQLEQLAAALKFAK</sequence>
<accession>A0ABY4QHZ3</accession>
<proteinExistence type="predicted"/>
<feature type="domain" description="Luciferase-like" evidence="2">
    <location>
        <begin position="20"/>
        <end position="163"/>
    </location>
</feature>
<gene>
    <name evidence="3" type="ORF">M5I08_21950</name>
</gene>
<name>A0ABY4QHZ3_9MYCO</name>
<dbReference type="Pfam" id="PF00296">
    <property type="entry name" value="Bac_luciferase"/>
    <property type="match status" value="1"/>
</dbReference>
<dbReference type="EMBL" id="CP097320">
    <property type="protein sequence ID" value="UQX10647.1"/>
    <property type="molecule type" value="Genomic_DNA"/>
</dbReference>
<evidence type="ECO:0000256" key="1">
    <source>
        <dbReference type="SAM" id="MobiDB-lite"/>
    </source>
</evidence>
<evidence type="ECO:0000313" key="4">
    <source>
        <dbReference type="Proteomes" id="UP001056610"/>
    </source>
</evidence>
<dbReference type="RefSeq" id="WP_219068835.1">
    <property type="nucleotide sequence ID" value="NZ_CAJUXY010000043.1"/>
</dbReference>
<evidence type="ECO:0000259" key="2">
    <source>
        <dbReference type="Pfam" id="PF00296"/>
    </source>
</evidence>
<dbReference type="InterPro" id="IPR011251">
    <property type="entry name" value="Luciferase-like_dom"/>
</dbReference>
<organism evidence="3 4">
    <name type="scientific">Candidatus Mycobacterium methanotrophicum</name>
    <dbReference type="NCBI Taxonomy" id="2943498"/>
    <lineage>
        <taxon>Bacteria</taxon>
        <taxon>Bacillati</taxon>
        <taxon>Actinomycetota</taxon>
        <taxon>Actinomycetes</taxon>
        <taxon>Mycobacteriales</taxon>
        <taxon>Mycobacteriaceae</taxon>
        <taxon>Mycobacterium</taxon>
    </lineage>
</organism>
<feature type="compositionally biased region" description="Basic residues" evidence="1">
    <location>
        <begin position="1"/>
        <end position="11"/>
    </location>
</feature>
<keyword evidence="4" id="KW-1185">Reference proteome</keyword>
<protein>
    <submittedName>
        <fullName evidence="3">LLM class flavin-dependent oxidoreductase</fullName>
    </submittedName>
</protein>
<dbReference type="Proteomes" id="UP001056610">
    <property type="component" value="Chromosome"/>
</dbReference>
<reference evidence="3" key="1">
    <citation type="submission" date="2022-05" db="EMBL/GenBank/DDBJ databases">
        <title>A methanotrophic Mycobacterium dominates a cave microbial ecosystem.</title>
        <authorList>
            <person name="Van Spanning R.J.M."/>
            <person name="Guan Q."/>
            <person name="Melkonian C."/>
            <person name="Gallant J."/>
            <person name="Polerecky L."/>
            <person name="Flot J.-F."/>
            <person name="Brandt B.W."/>
            <person name="Braster M."/>
            <person name="Iturbe Espinoza P."/>
            <person name="Aerts J."/>
            <person name="Meima-Franke M."/>
            <person name="Piersma S.R."/>
            <person name="Bunduc C."/>
            <person name="Ummels R."/>
            <person name="Pain A."/>
            <person name="Fleming E.J."/>
            <person name="van der Wel N."/>
            <person name="Gherman V.D."/>
            <person name="Sarbu S.M."/>
            <person name="Bodelier P.L.E."/>
            <person name="Bitter W."/>
        </authorList>
    </citation>
    <scope>NUCLEOTIDE SEQUENCE</scope>
    <source>
        <strain evidence="3">Sulfur Cave</strain>
    </source>
</reference>
<feature type="region of interest" description="Disordered" evidence="1">
    <location>
        <begin position="1"/>
        <end position="35"/>
    </location>
</feature>
<evidence type="ECO:0000313" key="3">
    <source>
        <dbReference type="EMBL" id="UQX10647.1"/>
    </source>
</evidence>